<organism evidence="2 3">
    <name type="scientific">Tanacetum coccineum</name>
    <dbReference type="NCBI Taxonomy" id="301880"/>
    <lineage>
        <taxon>Eukaryota</taxon>
        <taxon>Viridiplantae</taxon>
        <taxon>Streptophyta</taxon>
        <taxon>Embryophyta</taxon>
        <taxon>Tracheophyta</taxon>
        <taxon>Spermatophyta</taxon>
        <taxon>Magnoliopsida</taxon>
        <taxon>eudicotyledons</taxon>
        <taxon>Gunneridae</taxon>
        <taxon>Pentapetalae</taxon>
        <taxon>asterids</taxon>
        <taxon>campanulids</taxon>
        <taxon>Asterales</taxon>
        <taxon>Asteraceae</taxon>
        <taxon>Asteroideae</taxon>
        <taxon>Anthemideae</taxon>
        <taxon>Anthemidinae</taxon>
        <taxon>Tanacetum</taxon>
    </lineage>
</organism>
<feature type="region of interest" description="Disordered" evidence="1">
    <location>
        <begin position="1"/>
        <end position="58"/>
    </location>
</feature>
<protein>
    <submittedName>
        <fullName evidence="2">Uncharacterized protein</fullName>
    </submittedName>
</protein>
<evidence type="ECO:0000256" key="1">
    <source>
        <dbReference type="SAM" id="MobiDB-lite"/>
    </source>
</evidence>
<proteinExistence type="predicted"/>
<reference evidence="2" key="1">
    <citation type="journal article" date="2022" name="Int. J. Mol. Sci.">
        <title>Draft Genome of Tanacetum Coccineum: Genomic Comparison of Closely Related Tanacetum-Family Plants.</title>
        <authorList>
            <person name="Yamashiro T."/>
            <person name="Shiraishi A."/>
            <person name="Nakayama K."/>
            <person name="Satake H."/>
        </authorList>
    </citation>
    <scope>NUCLEOTIDE SEQUENCE</scope>
</reference>
<reference evidence="2" key="2">
    <citation type="submission" date="2022-01" db="EMBL/GenBank/DDBJ databases">
        <authorList>
            <person name="Yamashiro T."/>
            <person name="Shiraishi A."/>
            <person name="Satake H."/>
            <person name="Nakayama K."/>
        </authorList>
    </citation>
    <scope>NUCLEOTIDE SEQUENCE</scope>
</reference>
<evidence type="ECO:0000313" key="2">
    <source>
        <dbReference type="EMBL" id="GJT01325.1"/>
    </source>
</evidence>
<dbReference type="Proteomes" id="UP001151760">
    <property type="component" value="Unassembled WGS sequence"/>
</dbReference>
<sequence length="181" mass="20831">MMDDSDSEEVENIFVEDNEKPMDGLVIDSQKKVEAPPKKNPRKTGTWSGRKTDSPKRNVAFSPETKVRYFDKDDIEEVEHDNAYSKKHFFVKIIYFKKPHGVGSEHGVKGENPVFVKIVYFKKAHGVAIFLKIIYFKKPHGVGHANLLYRSNFIGSPQRDKQSNLYLVYEPLVRLLTVRCG</sequence>
<gene>
    <name evidence="2" type="ORF">Tco_0822494</name>
</gene>
<accession>A0ABQ5AF85</accession>
<evidence type="ECO:0000313" key="3">
    <source>
        <dbReference type="Proteomes" id="UP001151760"/>
    </source>
</evidence>
<keyword evidence="3" id="KW-1185">Reference proteome</keyword>
<comment type="caution">
    <text evidence="2">The sequence shown here is derived from an EMBL/GenBank/DDBJ whole genome shotgun (WGS) entry which is preliminary data.</text>
</comment>
<name>A0ABQ5AF85_9ASTR</name>
<feature type="compositionally biased region" description="Acidic residues" evidence="1">
    <location>
        <begin position="1"/>
        <end position="16"/>
    </location>
</feature>
<dbReference type="EMBL" id="BQNB010012262">
    <property type="protein sequence ID" value="GJT01325.1"/>
    <property type="molecule type" value="Genomic_DNA"/>
</dbReference>